<organism evidence="12 13">
    <name type="scientific">Arcanobacterium canis</name>
    <dbReference type="NCBI Taxonomy" id="999183"/>
    <lineage>
        <taxon>Bacteria</taxon>
        <taxon>Bacillati</taxon>
        <taxon>Actinomycetota</taxon>
        <taxon>Actinomycetes</taxon>
        <taxon>Actinomycetales</taxon>
        <taxon>Actinomycetaceae</taxon>
        <taxon>Arcanobacterium</taxon>
    </lineage>
</organism>
<evidence type="ECO:0000256" key="5">
    <source>
        <dbReference type="ARBA" id="ARBA00022691"/>
    </source>
</evidence>
<dbReference type="EC" id="1.97.1.4" evidence="10"/>
<dbReference type="SMART" id="SM00729">
    <property type="entry name" value="Elp3"/>
    <property type="match status" value="1"/>
</dbReference>
<dbReference type="PROSITE" id="PS51918">
    <property type="entry name" value="RADICAL_SAM"/>
    <property type="match status" value="1"/>
</dbReference>
<dbReference type="SFLD" id="SFLDS00029">
    <property type="entry name" value="Radical_SAM"/>
    <property type="match status" value="1"/>
</dbReference>
<keyword evidence="5 10" id="KW-0949">S-adenosyl-L-methionine</keyword>
<dbReference type="InterPro" id="IPR006638">
    <property type="entry name" value="Elp3/MiaA/NifB-like_rSAM"/>
</dbReference>
<dbReference type="Pfam" id="PF04055">
    <property type="entry name" value="Radical_SAM"/>
    <property type="match status" value="1"/>
</dbReference>
<evidence type="ECO:0000256" key="2">
    <source>
        <dbReference type="ARBA" id="ARBA00009777"/>
    </source>
</evidence>
<comment type="function">
    <text evidence="1 10">Activation of pyruvate formate-lyase under anaerobic conditions by generation of an organic free radical, using S-adenosylmethionine and reduced flavodoxin as cosubstrates to produce 5'-deoxy-adenosine.</text>
</comment>
<dbReference type="SUPFAM" id="SSF102114">
    <property type="entry name" value="Radical SAM enzymes"/>
    <property type="match status" value="1"/>
</dbReference>
<keyword evidence="4 10" id="KW-0004">4Fe-4S</keyword>
<evidence type="ECO:0000256" key="8">
    <source>
        <dbReference type="ARBA" id="ARBA00023004"/>
    </source>
</evidence>
<feature type="domain" description="Radical SAM core" evidence="11">
    <location>
        <begin position="71"/>
        <end position="292"/>
    </location>
</feature>
<sequence>MTEFDARVYFGSEGSTGEYRPDPLEYEVPRLSGAGTAGIESAGEMTHEEHLAAVRAGEIGSLHSWELVTAMDGPGTRMTVFMAGCPLRCLYCHNPDTFKMKDGTAIRATDLLDRIKRYVPVFKASNGGITFSGGEVLMQPAFLKRVLKPLKEWGVHVALDTSGFLGRNLTDEMMENVDMVLLDIKSGDEETYQRVTGRSLQPTIDFARRLEAAGVEIWVRFVLIPGLTDDPENIENVAKLASSISTVSRIEVLPFHQMAKDKWANLGLDYQLRDVEPPSKETTEAVREVFRKYGKAVY</sequence>
<evidence type="ECO:0000313" key="12">
    <source>
        <dbReference type="EMBL" id="WFM82930.1"/>
    </source>
</evidence>
<dbReference type="InterPro" id="IPR013785">
    <property type="entry name" value="Aldolase_TIM"/>
</dbReference>
<gene>
    <name evidence="12" type="primary">pflA</name>
    <name evidence="12" type="ORF">P7079_05885</name>
</gene>
<evidence type="ECO:0000256" key="3">
    <source>
        <dbReference type="ARBA" id="ARBA00021356"/>
    </source>
</evidence>
<dbReference type="SFLD" id="SFLDG01067">
    <property type="entry name" value="SPASM/twitch_domain_containing"/>
    <property type="match status" value="1"/>
</dbReference>
<evidence type="ECO:0000256" key="1">
    <source>
        <dbReference type="ARBA" id="ARBA00003141"/>
    </source>
</evidence>
<keyword evidence="8 10" id="KW-0408">Iron</keyword>
<dbReference type="InterPro" id="IPR001989">
    <property type="entry name" value="Radical_activat_CS"/>
</dbReference>
<proteinExistence type="inferred from homology"/>
<comment type="similarity">
    <text evidence="2 10">Belongs to the organic radical-activating enzymes family.</text>
</comment>
<evidence type="ECO:0000256" key="9">
    <source>
        <dbReference type="ARBA" id="ARBA00023014"/>
    </source>
</evidence>
<dbReference type="PROSITE" id="PS01087">
    <property type="entry name" value="RADICAL_ACTIVATING"/>
    <property type="match status" value="1"/>
</dbReference>
<dbReference type="SFLD" id="SFLDG01066">
    <property type="entry name" value="organic_radical-activating_enz"/>
    <property type="match status" value="1"/>
</dbReference>
<dbReference type="NCBIfam" id="TIGR02493">
    <property type="entry name" value="PFLA"/>
    <property type="match status" value="1"/>
</dbReference>
<dbReference type="RefSeq" id="WP_278012356.1">
    <property type="nucleotide sequence ID" value="NZ_CP121208.1"/>
</dbReference>
<dbReference type="InterPro" id="IPR007197">
    <property type="entry name" value="rSAM"/>
</dbReference>
<dbReference type="InterPro" id="IPR058240">
    <property type="entry name" value="rSAM_sf"/>
</dbReference>
<dbReference type="Gene3D" id="3.20.20.70">
    <property type="entry name" value="Aldolase class I"/>
    <property type="match status" value="1"/>
</dbReference>
<comment type="catalytic activity">
    <reaction evidence="10">
        <text>glycyl-[formate C-acetyltransferase] + reduced [flavodoxin] + S-adenosyl-L-methionine = glycin-2-yl radical-[formate C-acetyltransferase] + semiquinone [flavodoxin] + 5'-deoxyadenosine + L-methionine + H(+)</text>
        <dbReference type="Rhea" id="RHEA:19225"/>
        <dbReference type="Rhea" id="RHEA-COMP:10622"/>
        <dbReference type="Rhea" id="RHEA-COMP:12190"/>
        <dbReference type="Rhea" id="RHEA-COMP:12191"/>
        <dbReference type="Rhea" id="RHEA-COMP:14480"/>
        <dbReference type="ChEBI" id="CHEBI:15378"/>
        <dbReference type="ChEBI" id="CHEBI:17319"/>
        <dbReference type="ChEBI" id="CHEBI:29947"/>
        <dbReference type="ChEBI" id="CHEBI:32722"/>
        <dbReference type="ChEBI" id="CHEBI:57618"/>
        <dbReference type="ChEBI" id="CHEBI:57844"/>
        <dbReference type="ChEBI" id="CHEBI:59789"/>
        <dbReference type="ChEBI" id="CHEBI:140311"/>
        <dbReference type="EC" id="1.97.1.4"/>
    </reaction>
</comment>
<name>A0ABY8FWN2_9ACTO</name>
<dbReference type="InterPro" id="IPR012838">
    <property type="entry name" value="PFL1_activating"/>
</dbReference>
<keyword evidence="12" id="KW-0670">Pyruvate</keyword>
<evidence type="ECO:0000259" key="11">
    <source>
        <dbReference type="PROSITE" id="PS51918"/>
    </source>
</evidence>
<comment type="subcellular location">
    <subcellularLocation>
        <location evidence="10">Cytoplasm</location>
    </subcellularLocation>
</comment>
<dbReference type="InterPro" id="IPR034457">
    <property type="entry name" value="Organic_radical-activating"/>
</dbReference>
<keyword evidence="10" id="KW-0963">Cytoplasm</keyword>
<dbReference type="CDD" id="cd01335">
    <property type="entry name" value="Radical_SAM"/>
    <property type="match status" value="1"/>
</dbReference>
<dbReference type="EMBL" id="CP121208">
    <property type="protein sequence ID" value="WFM82930.1"/>
    <property type="molecule type" value="Genomic_DNA"/>
</dbReference>
<dbReference type="PANTHER" id="PTHR30352:SF5">
    <property type="entry name" value="PYRUVATE FORMATE-LYASE 1-ACTIVATING ENZYME"/>
    <property type="match status" value="1"/>
</dbReference>
<evidence type="ECO:0000256" key="7">
    <source>
        <dbReference type="ARBA" id="ARBA00023002"/>
    </source>
</evidence>
<keyword evidence="7 10" id="KW-0560">Oxidoreductase</keyword>
<evidence type="ECO:0000256" key="6">
    <source>
        <dbReference type="ARBA" id="ARBA00022723"/>
    </source>
</evidence>
<evidence type="ECO:0000256" key="4">
    <source>
        <dbReference type="ARBA" id="ARBA00022485"/>
    </source>
</evidence>
<evidence type="ECO:0000313" key="13">
    <source>
        <dbReference type="Proteomes" id="UP001215216"/>
    </source>
</evidence>
<keyword evidence="13" id="KW-1185">Reference proteome</keyword>
<dbReference type="Proteomes" id="UP001215216">
    <property type="component" value="Chromosome"/>
</dbReference>
<protein>
    <recommendedName>
        <fullName evidence="3 10">Pyruvate formate-lyase-activating enzyme</fullName>
        <ecNumber evidence="10">1.97.1.4</ecNumber>
    </recommendedName>
</protein>
<keyword evidence="9 10" id="KW-0411">Iron-sulfur</keyword>
<dbReference type="GO" id="GO:0043365">
    <property type="term" value="F:[formate-C-acetyltransferase]-activating enzyme activity"/>
    <property type="evidence" value="ECO:0007669"/>
    <property type="project" value="UniProtKB-EC"/>
</dbReference>
<accession>A0ABY8FWN2</accession>
<reference evidence="12 13" key="1">
    <citation type="submission" date="2023-03" db="EMBL/GenBank/DDBJ databases">
        <title>Complete genome of Arcanobacterium canis strain DSM 25104 isolated in 2010 from a canine otitis externa in Germany.</title>
        <authorList>
            <person name="Borowiak M."/>
            <person name="Kreitlow A."/>
            <person name="Malorny B."/>
            <person name="Laemmler C."/>
            <person name="Prenger-Berninghoff E."/>
            <person name="Ploetz M."/>
            <person name="Abdulmawjood A."/>
        </authorList>
    </citation>
    <scope>NUCLEOTIDE SEQUENCE [LARGE SCALE GENOMIC DNA]</scope>
    <source>
        <strain evidence="12 13">DSM 25104</strain>
    </source>
</reference>
<keyword evidence="6 10" id="KW-0479">Metal-binding</keyword>
<dbReference type="PANTHER" id="PTHR30352">
    <property type="entry name" value="PYRUVATE FORMATE-LYASE-ACTIVATING ENZYME"/>
    <property type="match status" value="1"/>
</dbReference>
<evidence type="ECO:0000256" key="10">
    <source>
        <dbReference type="RuleBase" id="RU362053"/>
    </source>
</evidence>
<comment type="cofactor">
    <cofactor evidence="10">
        <name>[4Fe-4S] cluster</name>
        <dbReference type="ChEBI" id="CHEBI:49883"/>
    </cofactor>
    <text evidence="10">Binds 1 [4Fe-4S] cluster. The cluster is coordinated with 3 cysteines and an exchangeable S-adenosyl-L-methionine.</text>
</comment>